<protein>
    <submittedName>
        <fullName evidence="2">Uncharacterized protein</fullName>
    </submittedName>
</protein>
<feature type="region of interest" description="Disordered" evidence="1">
    <location>
        <begin position="1"/>
        <end position="86"/>
    </location>
</feature>
<feature type="compositionally biased region" description="Polar residues" evidence="1">
    <location>
        <begin position="47"/>
        <end position="57"/>
    </location>
</feature>
<reference evidence="2" key="1">
    <citation type="submission" date="2011-04" db="EMBL/GenBank/DDBJ databases">
        <title>Evolution of plant cell wall degrading machinery underlies the functional diversity of forest fungi.</title>
        <authorList>
            <consortium name="US DOE Joint Genome Institute (JGI-PGF)"/>
            <person name="Eastwood D.C."/>
            <person name="Floudas D."/>
            <person name="Binder M."/>
            <person name="Majcherczyk A."/>
            <person name="Schneider P."/>
            <person name="Aerts A."/>
            <person name="Asiegbu F.O."/>
            <person name="Baker S.E."/>
            <person name="Barry K."/>
            <person name="Bendiksby M."/>
            <person name="Blumentritt M."/>
            <person name="Coutinho P.M."/>
            <person name="Cullen D."/>
            <person name="Cullen D."/>
            <person name="Gathman A."/>
            <person name="Goodell B."/>
            <person name="Henrissat B."/>
            <person name="Ihrmark K."/>
            <person name="Kauserud H."/>
            <person name="Kohler A."/>
            <person name="LaButti K."/>
            <person name="Lapidus A."/>
            <person name="Lavin J.L."/>
            <person name="Lee Y.-H."/>
            <person name="Lindquist E."/>
            <person name="Lilly W."/>
            <person name="Lucas S."/>
            <person name="Morin E."/>
            <person name="Murat C."/>
            <person name="Oguiza J.A."/>
            <person name="Park J."/>
            <person name="Pisabarro A.G."/>
            <person name="Riley R."/>
            <person name="Rosling A."/>
            <person name="Salamov A."/>
            <person name="Schmidt O."/>
            <person name="Schmutz J."/>
            <person name="Skrede I."/>
            <person name="Stenlid J."/>
            <person name="Wiebenga A."/>
            <person name="Xie X."/>
            <person name="Kues U."/>
            <person name="Hibbett D.S."/>
            <person name="Hoffmeister D."/>
            <person name="Hogberg N."/>
            <person name="Martin F."/>
            <person name="Grigoriev I.V."/>
            <person name="Watkinson S.C."/>
        </authorList>
    </citation>
    <scope>NUCLEOTIDE SEQUENCE</scope>
    <source>
        <strain evidence="2">S7.9</strain>
    </source>
</reference>
<name>F8NNE2_SERL9</name>
<dbReference type="AlphaFoldDB" id="F8NNE2"/>
<accession>F8NNE2</accession>
<gene>
    <name evidence="2" type="ORF">SERLADRAFT_382716</name>
</gene>
<dbReference type="EMBL" id="GL945431">
    <property type="protein sequence ID" value="EGO27572.1"/>
    <property type="molecule type" value="Genomic_DNA"/>
</dbReference>
<dbReference type="RefSeq" id="XP_007315663.1">
    <property type="nucleotide sequence ID" value="XM_007315601.1"/>
</dbReference>
<proteinExistence type="predicted"/>
<feature type="compositionally biased region" description="Polar residues" evidence="1">
    <location>
        <begin position="1"/>
        <end position="12"/>
    </location>
</feature>
<feature type="non-terminal residue" evidence="2">
    <location>
        <position position="86"/>
    </location>
</feature>
<dbReference type="OrthoDB" id="2669285at2759"/>
<organism>
    <name type="scientific">Serpula lacrymans var. lacrymans (strain S7.9)</name>
    <name type="common">Dry rot fungus</name>
    <dbReference type="NCBI Taxonomy" id="578457"/>
    <lineage>
        <taxon>Eukaryota</taxon>
        <taxon>Fungi</taxon>
        <taxon>Dikarya</taxon>
        <taxon>Basidiomycota</taxon>
        <taxon>Agaricomycotina</taxon>
        <taxon>Agaricomycetes</taxon>
        <taxon>Agaricomycetidae</taxon>
        <taxon>Boletales</taxon>
        <taxon>Coniophorineae</taxon>
        <taxon>Serpulaceae</taxon>
        <taxon>Serpula</taxon>
    </lineage>
</organism>
<evidence type="ECO:0000256" key="1">
    <source>
        <dbReference type="SAM" id="MobiDB-lite"/>
    </source>
</evidence>
<sequence>MSRSPRLSTSPARSPFSDDREHTGRSSTPPTPGVRTRRSNPFGEPQLSPTTSQTISDDASVASGSFYRMNEPPIPTLRGRGAAGTV</sequence>
<dbReference type="Proteomes" id="UP000008064">
    <property type="component" value="Unassembled WGS sequence"/>
</dbReference>
<dbReference type="HOGENOM" id="CLU_2504066_0_0_1"/>
<dbReference type="KEGG" id="sla:SERLADRAFT_382716"/>
<evidence type="ECO:0000313" key="2">
    <source>
        <dbReference type="EMBL" id="EGO27572.1"/>
    </source>
</evidence>
<dbReference type="GeneID" id="18811006"/>